<feature type="transmembrane region" description="Helical" evidence="9">
    <location>
        <begin position="37"/>
        <end position="63"/>
    </location>
</feature>
<feature type="transmembrane region" description="Helical" evidence="9">
    <location>
        <begin position="83"/>
        <end position="106"/>
    </location>
</feature>
<dbReference type="Proteomes" id="UP000307173">
    <property type="component" value="Unassembled WGS sequence"/>
</dbReference>
<dbReference type="GO" id="GO:0005802">
    <property type="term" value="C:trans-Golgi network"/>
    <property type="evidence" value="ECO:0007669"/>
    <property type="project" value="TreeGrafter"/>
</dbReference>
<evidence type="ECO:0000256" key="3">
    <source>
        <dbReference type="ARBA" id="ARBA00022448"/>
    </source>
</evidence>
<comment type="similarity">
    <text evidence="2">Belongs to the SYS1 family.</text>
</comment>
<reference evidence="10 11" key="1">
    <citation type="journal article" date="2019" name="Front. Genet.">
        <title>Whole-Genome Sequencing of the Opportunistic Yeast Pathogen Candida inconspicua Uncovers Its Hybrid Origin.</title>
        <authorList>
            <person name="Mixao V."/>
            <person name="Hansen A.P."/>
            <person name="Saus E."/>
            <person name="Boekhout T."/>
            <person name="Lass-Florl C."/>
            <person name="Gabaldon T."/>
        </authorList>
    </citation>
    <scope>NUCLEOTIDE SEQUENCE [LARGE SCALE GENOMIC DNA]</scope>
    <source>
        <strain evidence="10 11">CBS 180</strain>
    </source>
</reference>
<evidence type="ECO:0000313" key="10">
    <source>
        <dbReference type="EMBL" id="TID15824.1"/>
    </source>
</evidence>
<keyword evidence="11" id="KW-1185">Reference proteome</keyword>
<dbReference type="Pfam" id="PF09801">
    <property type="entry name" value="SYS1"/>
    <property type="match status" value="1"/>
</dbReference>
<name>A0A4T0WWK4_9ASCO</name>
<gene>
    <name evidence="10" type="ORF">CANINC_004354</name>
</gene>
<proteinExistence type="inferred from homology"/>
<dbReference type="GO" id="GO:0005829">
    <property type="term" value="C:cytosol"/>
    <property type="evidence" value="ECO:0007669"/>
    <property type="project" value="GOC"/>
</dbReference>
<dbReference type="GO" id="GO:0043001">
    <property type="term" value="P:Golgi to plasma membrane protein transport"/>
    <property type="evidence" value="ECO:0007669"/>
    <property type="project" value="TreeGrafter"/>
</dbReference>
<evidence type="ECO:0000256" key="7">
    <source>
        <dbReference type="ARBA" id="ARBA00023034"/>
    </source>
</evidence>
<dbReference type="InterPro" id="IPR019185">
    <property type="entry name" value="Integral_membrane_SYS1-rel"/>
</dbReference>
<comment type="caution">
    <text evidence="10">The sequence shown here is derived from an EMBL/GenBank/DDBJ whole genome shotgun (WGS) entry which is preliminary data.</text>
</comment>
<keyword evidence="7" id="KW-0333">Golgi apparatus</keyword>
<evidence type="ECO:0000256" key="9">
    <source>
        <dbReference type="SAM" id="Phobius"/>
    </source>
</evidence>
<dbReference type="OrthoDB" id="542931at2759"/>
<feature type="transmembrane region" description="Helical" evidence="9">
    <location>
        <begin position="113"/>
        <end position="132"/>
    </location>
</feature>
<evidence type="ECO:0000256" key="8">
    <source>
        <dbReference type="ARBA" id="ARBA00023136"/>
    </source>
</evidence>
<evidence type="ECO:0000256" key="6">
    <source>
        <dbReference type="ARBA" id="ARBA00022989"/>
    </source>
</evidence>
<dbReference type="AlphaFoldDB" id="A0A4T0WWK4"/>
<evidence type="ECO:0000313" key="11">
    <source>
        <dbReference type="Proteomes" id="UP000307173"/>
    </source>
</evidence>
<dbReference type="PANTHER" id="PTHR12952">
    <property type="entry name" value="SYS1"/>
    <property type="match status" value="1"/>
</dbReference>
<dbReference type="GO" id="GO:0006895">
    <property type="term" value="P:Golgi to endosome transport"/>
    <property type="evidence" value="ECO:0007669"/>
    <property type="project" value="TreeGrafter"/>
</dbReference>
<dbReference type="STRING" id="52247.A0A4T0WWK4"/>
<keyword evidence="3" id="KW-0813">Transport</keyword>
<dbReference type="GO" id="GO:0034067">
    <property type="term" value="P:protein localization to Golgi apparatus"/>
    <property type="evidence" value="ECO:0007669"/>
    <property type="project" value="TreeGrafter"/>
</dbReference>
<keyword evidence="5" id="KW-0653">Protein transport</keyword>
<dbReference type="EMBL" id="SELW01000652">
    <property type="protein sequence ID" value="TID15824.1"/>
    <property type="molecule type" value="Genomic_DNA"/>
</dbReference>
<protein>
    <recommendedName>
        <fullName evidence="12">Protein SYS1</fullName>
    </recommendedName>
</protein>
<evidence type="ECO:0000256" key="5">
    <source>
        <dbReference type="ARBA" id="ARBA00022927"/>
    </source>
</evidence>
<keyword evidence="4 9" id="KW-0812">Transmembrane</keyword>
<comment type="subcellular location">
    <subcellularLocation>
        <location evidence="1">Golgi apparatus membrane</location>
        <topology evidence="1">Multi-pass membrane protein</topology>
    </subcellularLocation>
</comment>
<evidence type="ECO:0000256" key="1">
    <source>
        <dbReference type="ARBA" id="ARBA00004653"/>
    </source>
</evidence>
<keyword evidence="6 9" id="KW-1133">Transmembrane helix</keyword>
<evidence type="ECO:0000256" key="2">
    <source>
        <dbReference type="ARBA" id="ARBA00008160"/>
    </source>
</evidence>
<evidence type="ECO:0000256" key="4">
    <source>
        <dbReference type="ARBA" id="ARBA00022692"/>
    </source>
</evidence>
<dbReference type="PANTHER" id="PTHR12952:SF0">
    <property type="entry name" value="PROTEIN SYS1 HOMOLOG"/>
    <property type="match status" value="1"/>
</dbReference>
<organism evidence="10 11">
    <name type="scientific">Pichia inconspicua</name>
    <dbReference type="NCBI Taxonomy" id="52247"/>
    <lineage>
        <taxon>Eukaryota</taxon>
        <taxon>Fungi</taxon>
        <taxon>Dikarya</taxon>
        <taxon>Ascomycota</taxon>
        <taxon>Saccharomycotina</taxon>
        <taxon>Pichiomycetes</taxon>
        <taxon>Pichiales</taxon>
        <taxon>Pichiaceae</taxon>
        <taxon>Pichia</taxon>
    </lineage>
</organism>
<evidence type="ECO:0008006" key="12">
    <source>
        <dbReference type="Google" id="ProtNLM"/>
    </source>
</evidence>
<accession>A0A4T0WWK4</accession>
<keyword evidence="8 9" id="KW-0472">Membrane</keyword>
<feature type="transmembrane region" description="Helical" evidence="9">
    <location>
        <begin position="138"/>
        <end position="158"/>
    </location>
</feature>
<dbReference type="GO" id="GO:0000139">
    <property type="term" value="C:Golgi membrane"/>
    <property type="evidence" value="ECO:0007669"/>
    <property type="project" value="UniProtKB-SubCell"/>
</dbReference>
<sequence length="182" mass="20925">MSDPNMVSLFSGANMKYKSLAQNVMALNSSPNLTYKLLFQIIILQIFYYFTALVLFTIVSLLSGWDFHIGSLLSWSNVTISNTYGLTLMFLWLINSLISVVFIALIIGRSRMVWDFVITIHFINLLLVMLVNGFPSNAYWWILQFVSATLMMTLGVLMTRWIELRDTFFENLNDIEMGSSMK</sequence>